<name>S0FSJ1_9BACT</name>
<dbReference type="InterPro" id="IPR011004">
    <property type="entry name" value="Trimer_LpxA-like_sf"/>
</dbReference>
<protein>
    <submittedName>
        <fullName evidence="1">Hexapeptide repeat-containing transferase</fullName>
    </submittedName>
</protein>
<dbReference type="AlphaFoldDB" id="S0FSJ1"/>
<dbReference type="PANTHER" id="PTHR23416:SF78">
    <property type="entry name" value="LIPOPOLYSACCHARIDE BIOSYNTHESIS O-ACETYL TRANSFERASE WBBJ-RELATED"/>
    <property type="match status" value="1"/>
</dbReference>
<dbReference type="PANTHER" id="PTHR23416">
    <property type="entry name" value="SIALIC ACID SYNTHASE-RELATED"/>
    <property type="match status" value="1"/>
</dbReference>
<evidence type="ECO:0000313" key="2">
    <source>
        <dbReference type="Proteomes" id="UP000014216"/>
    </source>
</evidence>
<dbReference type="GO" id="GO:0016740">
    <property type="term" value="F:transferase activity"/>
    <property type="evidence" value="ECO:0007669"/>
    <property type="project" value="UniProtKB-KW"/>
</dbReference>
<dbReference type="Pfam" id="PF00132">
    <property type="entry name" value="Hexapep"/>
    <property type="match status" value="1"/>
</dbReference>
<dbReference type="CDD" id="cd04647">
    <property type="entry name" value="LbH_MAT_like"/>
    <property type="match status" value="1"/>
</dbReference>
<dbReference type="Proteomes" id="UP000014216">
    <property type="component" value="Unassembled WGS sequence"/>
</dbReference>
<accession>S0FSJ1</accession>
<keyword evidence="2" id="KW-1185">Reference proteome</keyword>
<dbReference type="InterPro" id="IPR051159">
    <property type="entry name" value="Hexapeptide_acetyltransf"/>
</dbReference>
<organism evidence="1 2">
    <name type="scientific">Desulfotignum phosphitoxidans DSM 13687</name>
    <dbReference type="NCBI Taxonomy" id="1286635"/>
    <lineage>
        <taxon>Bacteria</taxon>
        <taxon>Pseudomonadati</taxon>
        <taxon>Thermodesulfobacteriota</taxon>
        <taxon>Desulfobacteria</taxon>
        <taxon>Desulfobacterales</taxon>
        <taxon>Desulfobacteraceae</taxon>
        <taxon>Desulfotignum</taxon>
    </lineage>
</organism>
<proteinExistence type="predicted"/>
<dbReference type="EMBL" id="APJX01000013">
    <property type="protein sequence ID" value="EMS77655.1"/>
    <property type="molecule type" value="Genomic_DNA"/>
</dbReference>
<evidence type="ECO:0000313" key="1">
    <source>
        <dbReference type="EMBL" id="EMS77655.1"/>
    </source>
</evidence>
<sequence length="227" mass="24826">MQLFPTNIKARMTKYLGLPKSLYLNIKYFGIKDGLKLPIMLAGKVVLKNCKGTVKIGSPLKRGMILIGFTSTPLSTLKEHSVWNIEGELEFKGNATLGRGTKIAVGKNAKLTIGKHFEITANSSISCHNEIVIGEKCLFSWDILLLDTDGHPYFSQQNELMNPNGKIIVGDNCWLGCRCLVLKNTQIGSGSIVASGSLLNKKFEKTDCLIAGAPAKIKKENISRTKS</sequence>
<keyword evidence="1" id="KW-0808">Transferase</keyword>
<comment type="caution">
    <text evidence="1">The sequence shown here is derived from an EMBL/GenBank/DDBJ whole genome shotgun (WGS) entry which is preliminary data.</text>
</comment>
<reference evidence="1 2" key="1">
    <citation type="journal article" date="2013" name="Genome Announc.">
        <title>Draft Genome Sequence of Desulfotignum phosphitoxidans DSM 13687 Strain FiPS-3.</title>
        <authorList>
            <person name="Poehlein A."/>
            <person name="Daniel R."/>
            <person name="Simeonova D.D."/>
        </authorList>
    </citation>
    <scope>NUCLEOTIDE SEQUENCE [LARGE SCALE GENOMIC DNA]</scope>
    <source>
        <strain evidence="1 2">DSM 13687</strain>
    </source>
</reference>
<dbReference type="InterPro" id="IPR001451">
    <property type="entry name" value="Hexapep"/>
</dbReference>
<gene>
    <name evidence="1" type="ORF">Dpo_13c00530</name>
</gene>
<dbReference type="SUPFAM" id="SSF51161">
    <property type="entry name" value="Trimeric LpxA-like enzymes"/>
    <property type="match status" value="1"/>
</dbReference>
<dbReference type="Gene3D" id="2.160.10.10">
    <property type="entry name" value="Hexapeptide repeat proteins"/>
    <property type="match status" value="1"/>
</dbReference>